<dbReference type="InterPro" id="IPR027417">
    <property type="entry name" value="P-loop_NTPase"/>
</dbReference>
<accession>A0ABP9NHT0</accession>
<dbReference type="PANTHER" id="PTHR11070:SF45">
    <property type="entry name" value="DNA 3'-5' HELICASE"/>
    <property type="match status" value="1"/>
</dbReference>
<dbReference type="InterPro" id="IPR027351">
    <property type="entry name" value="(+)RNA_virus_helicase_core_dom"/>
</dbReference>
<keyword evidence="1 5" id="KW-0547">Nucleotide-binding</keyword>
<evidence type="ECO:0000256" key="3">
    <source>
        <dbReference type="ARBA" id="ARBA00022806"/>
    </source>
</evidence>
<evidence type="ECO:0000256" key="1">
    <source>
        <dbReference type="ARBA" id="ARBA00022741"/>
    </source>
</evidence>
<dbReference type="EMBL" id="BAABJO010000007">
    <property type="protein sequence ID" value="GAA5118491.1"/>
    <property type="molecule type" value="Genomic_DNA"/>
</dbReference>
<feature type="region of interest" description="Disordered" evidence="6">
    <location>
        <begin position="719"/>
        <end position="744"/>
    </location>
</feature>
<dbReference type="InterPro" id="IPR000212">
    <property type="entry name" value="DNA_helicase_UvrD/REP"/>
</dbReference>
<dbReference type="SUPFAM" id="SSF52540">
    <property type="entry name" value="P-loop containing nucleoside triphosphate hydrolases"/>
    <property type="match status" value="1"/>
</dbReference>
<feature type="compositionally biased region" description="Polar residues" evidence="6">
    <location>
        <begin position="726"/>
        <end position="744"/>
    </location>
</feature>
<evidence type="ECO:0000256" key="5">
    <source>
        <dbReference type="PROSITE-ProRule" id="PRU00560"/>
    </source>
</evidence>
<evidence type="ECO:0000256" key="2">
    <source>
        <dbReference type="ARBA" id="ARBA00022801"/>
    </source>
</evidence>
<name>A0ABP9NHT0_9PSEU</name>
<evidence type="ECO:0000256" key="4">
    <source>
        <dbReference type="ARBA" id="ARBA00022840"/>
    </source>
</evidence>
<dbReference type="InterPro" id="IPR014016">
    <property type="entry name" value="UvrD-like_ATP-bd"/>
</dbReference>
<keyword evidence="3 5" id="KW-0347">Helicase</keyword>
<dbReference type="Proteomes" id="UP001500804">
    <property type="component" value="Unassembled WGS sequence"/>
</dbReference>
<dbReference type="PANTHER" id="PTHR11070">
    <property type="entry name" value="UVRD / RECB / PCRA DNA HELICASE FAMILY MEMBER"/>
    <property type="match status" value="1"/>
</dbReference>
<reference evidence="9" key="1">
    <citation type="journal article" date="2019" name="Int. J. Syst. Evol. Microbiol.">
        <title>The Global Catalogue of Microorganisms (GCM) 10K type strain sequencing project: providing services to taxonomists for standard genome sequencing and annotation.</title>
        <authorList>
            <consortium name="The Broad Institute Genomics Platform"/>
            <consortium name="The Broad Institute Genome Sequencing Center for Infectious Disease"/>
            <person name="Wu L."/>
            <person name="Ma J."/>
        </authorList>
    </citation>
    <scope>NUCLEOTIDE SEQUENCE [LARGE SCALE GENOMIC DNA]</scope>
    <source>
        <strain evidence="9">JCM 18302</strain>
    </source>
</reference>
<dbReference type="Gene3D" id="3.40.50.300">
    <property type="entry name" value="P-loop containing nucleotide triphosphate hydrolases"/>
    <property type="match status" value="2"/>
</dbReference>
<feature type="domain" description="UvrD-like helicase ATP-binding" evidence="7">
    <location>
        <begin position="172"/>
        <end position="592"/>
    </location>
</feature>
<keyword evidence="2 5" id="KW-0378">Hydrolase</keyword>
<comment type="caution">
    <text evidence="8">The sequence shown here is derived from an EMBL/GenBank/DDBJ whole genome shotgun (WGS) entry which is preliminary data.</text>
</comment>
<dbReference type="PROSITE" id="PS51198">
    <property type="entry name" value="UVRD_HELICASE_ATP_BIND"/>
    <property type="match status" value="1"/>
</dbReference>
<evidence type="ECO:0000313" key="8">
    <source>
        <dbReference type="EMBL" id="GAA5118491.1"/>
    </source>
</evidence>
<protein>
    <submittedName>
        <fullName evidence="8">RNA polymerase recycling motor ATPase HelR</fullName>
    </submittedName>
</protein>
<feature type="binding site" evidence="5">
    <location>
        <begin position="193"/>
        <end position="200"/>
    </location>
    <ligand>
        <name>ATP</name>
        <dbReference type="ChEBI" id="CHEBI:30616"/>
    </ligand>
</feature>
<dbReference type="Pfam" id="PF00580">
    <property type="entry name" value="UvrD-helicase"/>
    <property type="match status" value="1"/>
</dbReference>
<keyword evidence="9" id="KW-1185">Reference proteome</keyword>
<dbReference type="Pfam" id="PF01443">
    <property type="entry name" value="Viral_helicase1"/>
    <property type="match status" value="1"/>
</dbReference>
<gene>
    <name evidence="8" type="primary">helR</name>
    <name evidence="8" type="ORF">GCM10023320_22610</name>
</gene>
<organism evidence="8 9">
    <name type="scientific">Pseudonocardia adelaidensis</name>
    <dbReference type="NCBI Taxonomy" id="648754"/>
    <lineage>
        <taxon>Bacteria</taxon>
        <taxon>Bacillati</taxon>
        <taxon>Actinomycetota</taxon>
        <taxon>Actinomycetes</taxon>
        <taxon>Pseudonocardiales</taxon>
        <taxon>Pseudonocardiaceae</taxon>
        <taxon>Pseudonocardia</taxon>
    </lineage>
</organism>
<evidence type="ECO:0000259" key="7">
    <source>
        <dbReference type="PROSITE" id="PS51198"/>
    </source>
</evidence>
<proteinExistence type="predicted"/>
<evidence type="ECO:0000313" key="9">
    <source>
        <dbReference type="Proteomes" id="UP001500804"/>
    </source>
</evidence>
<sequence length="744" mass="79658">MSSVDDDRRHIALLYDRFDAERAAAERELVAAQRGSGSSPGERALREVAVRVQTMRLGRLRAGGDGLCFGRTDAVDGTRTFVGRLGLLDEDLEPMLIDWRAPAARAFYTATAARPEGLVRRRHFRTRGRAVLDAHDDVLSREGADGSAGADAALLAALDAPRTGPMRDIVATIQAEQDEIIRLGHTGPTVIEGGPGTGKTAVALHRVAYLLYTHPQLARRGVLVLGPHPRFLEYISAVLPSLGETDVVFATPGELLPGLATGREDDPDAARVKGSLAMVDVLAAAVADRQEVPAEPIAVELDDVTVEITAELAAAARERAVAGGLRHNEARPVFAAAVLDALAEQAVDRIGAGWLAPREVPELAADLRADARAELGGSPQLHAAVDALWPELTPQRLLADLFTSPERLAVAAAALPPADRAVLSRADGADWTVADVPLLDEAAELLGPQAAARSRRVRARRRAAEGLGYAADVLRLLDTEPADDDEIRAADLVGADLLAERQEEVDHRTIAERAAADREWVYGHVVVDEAQELSDMDWRVLVRRCPTRSFTVVGDLAQRRSAAGARSWAAALDRHAPGRWTHRVLTVGYRTPAEIMAVAADVLAAHAPGATPPEAARSTGVRPWARRVQPDELEAAVREEVDGDGSVAVIAPSPFPDVPGATVLTPREAKGLEFDTVLLVEPQRMDAADLYVALTRATQRLGVLHSERLPASLHRLVPRRGHQVPARSSTTGANCSRNEPLTLT</sequence>
<keyword evidence="4 5" id="KW-0067">ATP-binding</keyword>
<evidence type="ECO:0000256" key="6">
    <source>
        <dbReference type="SAM" id="MobiDB-lite"/>
    </source>
</evidence>